<organism evidence="3 4">
    <name type="scientific">Tortispora caseinolytica NRRL Y-17796</name>
    <dbReference type="NCBI Taxonomy" id="767744"/>
    <lineage>
        <taxon>Eukaryota</taxon>
        <taxon>Fungi</taxon>
        <taxon>Dikarya</taxon>
        <taxon>Ascomycota</taxon>
        <taxon>Saccharomycotina</taxon>
        <taxon>Trigonopsidomycetes</taxon>
        <taxon>Trigonopsidales</taxon>
        <taxon>Trigonopsidaceae</taxon>
        <taxon>Tortispora</taxon>
    </lineage>
</organism>
<dbReference type="AlphaFoldDB" id="A0A1E4TIB2"/>
<feature type="transmembrane region" description="Helical" evidence="1">
    <location>
        <begin position="249"/>
        <end position="274"/>
    </location>
</feature>
<dbReference type="InterPro" id="IPR026505">
    <property type="entry name" value="Solute_c_fam_35_mem_F3/F4"/>
</dbReference>
<evidence type="ECO:0000256" key="1">
    <source>
        <dbReference type="SAM" id="Phobius"/>
    </source>
</evidence>
<sequence length="378" mass="41121">DNNDTTQRERPTSEQIAASERRRYIYSGLALCTALFAFVLQTETAGYISATLGYKKPIFMMYITHGSWIWLEPLQFFAIGFSKQIMKRPGFSWKHEWKSHLNNLRGTAAIALSYSLGNLSSYMMKTTLKLVCALTVAGASWYIAVNLTTPSDLTAIYNTSAFFAYAFSVPILKDKFSWLKSGSVALAIVGVVIVAYSGPSSADSDFPNRGIGNLVIAVGAVLYGLYEVLYKRLACPPGDEVSPRRQALFANLVGSLIGMWTLALVWTLLLFLHLTGIEKFELPSGSAVGIIIASVIGNVLFSASFLILMALTSPVLSSVAALLTIFLVALVDWLLFGKPLSLQAIIGGVIIIVAFILLSYASWAEISGSGEDIYDDLD</sequence>
<feature type="transmembrane region" description="Helical" evidence="1">
    <location>
        <begin position="179"/>
        <end position="198"/>
    </location>
</feature>
<reference evidence="4" key="1">
    <citation type="submission" date="2016-02" db="EMBL/GenBank/DDBJ databases">
        <title>Comparative genomics of biotechnologically important yeasts.</title>
        <authorList>
            <consortium name="DOE Joint Genome Institute"/>
            <person name="Riley R."/>
            <person name="Haridas S."/>
            <person name="Wolfe K.H."/>
            <person name="Lopes M.R."/>
            <person name="Hittinger C.T."/>
            <person name="Goker M."/>
            <person name="Salamov A."/>
            <person name="Wisecaver J."/>
            <person name="Long T.M."/>
            <person name="Aerts A.L."/>
            <person name="Barry K."/>
            <person name="Choi C."/>
            <person name="Clum A."/>
            <person name="Coughlan A.Y."/>
            <person name="Deshpande S."/>
            <person name="Douglass A.P."/>
            <person name="Hanson S.J."/>
            <person name="Klenk H.-P."/>
            <person name="Labutti K."/>
            <person name="Lapidus A."/>
            <person name="Lindquist E."/>
            <person name="Lipzen A."/>
            <person name="Meier-Kolthoff J.P."/>
            <person name="Ohm R.A."/>
            <person name="Otillar R.P."/>
            <person name="Pangilinan J."/>
            <person name="Peng Y."/>
            <person name="Rokas A."/>
            <person name="Rosa C.A."/>
            <person name="Scheuner C."/>
            <person name="Sibirny A.A."/>
            <person name="Slot J.C."/>
            <person name="Stielow J.B."/>
            <person name="Sun H."/>
            <person name="Kurtzman C.P."/>
            <person name="Blackwell M."/>
            <person name="Jeffries T.W."/>
            <person name="Grigoriev I.V."/>
        </authorList>
    </citation>
    <scope>NUCLEOTIDE SEQUENCE [LARGE SCALE GENOMIC DNA]</scope>
    <source>
        <strain evidence="4">NRRL Y-17796</strain>
    </source>
</reference>
<evidence type="ECO:0000313" key="3">
    <source>
        <dbReference type="EMBL" id="ODV91486.1"/>
    </source>
</evidence>
<evidence type="ECO:0000313" key="4">
    <source>
        <dbReference type="Proteomes" id="UP000095023"/>
    </source>
</evidence>
<feature type="transmembrane region" description="Helical" evidence="1">
    <location>
        <begin position="210"/>
        <end position="229"/>
    </location>
</feature>
<dbReference type="Proteomes" id="UP000095023">
    <property type="component" value="Unassembled WGS sequence"/>
</dbReference>
<protein>
    <recommendedName>
        <fullName evidence="2">EamA domain-containing protein</fullName>
    </recommendedName>
</protein>
<feature type="transmembrane region" description="Helical" evidence="1">
    <location>
        <begin position="155"/>
        <end position="172"/>
    </location>
</feature>
<proteinExistence type="predicted"/>
<keyword evidence="4" id="KW-1185">Reference proteome</keyword>
<dbReference type="PANTHER" id="PTHR19346:SF4">
    <property type="entry name" value="SUGAR PHOSPHATE TRANSPORTER DOMAIN-CONTAINING PROTEIN"/>
    <property type="match status" value="1"/>
</dbReference>
<keyword evidence="1" id="KW-0472">Membrane</keyword>
<evidence type="ECO:0000259" key="2">
    <source>
        <dbReference type="Pfam" id="PF00892"/>
    </source>
</evidence>
<feature type="transmembrane region" description="Helical" evidence="1">
    <location>
        <begin position="24"/>
        <end position="42"/>
    </location>
</feature>
<dbReference type="GO" id="GO:0016020">
    <property type="term" value="C:membrane"/>
    <property type="evidence" value="ECO:0007669"/>
    <property type="project" value="InterPro"/>
</dbReference>
<dbReference type="SUPFAM" id="SSF103481">
    <property type="entry name" value="Multidrug resistance efflux transporter EmrE"/>
    <property type="match status" value="2"/>
</dbReference>
<feature type="transmembrane region" description="Helical" evidence="1">
    <location>
        <begin position="342"/>
        <end position="363"/>
    </location>
</feature>
<dbReference type="EMBL" id="KV453841">
    <property type="protein sequence ID" value="ODV91486.1"/>
    <property type="molecule type" value="Genomic_DNA"/>
</dbReference>
<name>A0A1E4TIB2_9ASCO</name>
<feature type="transmembrane region" description="Helical" evidence="1">
    <location>
        <begin position="126"/>
        <end position="143"/>
    </location>
</feature>
<dbReference type="InterPro" id="IPR000620">
    <property type="entry name" value="EamA_dom"/>
</dbReference>
<feature type="transmembrane region" description="Helical" evidence="1">
    <location>
        <begin position="315"/>
        <end position="336"/>
    </location>
</feature>
<dbReference type="Pfam" id="PF00892">
    <property type="entry name" value="EamA"/>
    <property type="match status" value="1"/>
</dbReference>
<dbReference type="OrthoDB" id="10062838at2759"/>
<feature type="non-terminal residue" evidence="3">
    <location>
        <position position="378"/>
    </location>
</feature>
<feature type="domain" description="EamA" evidence="2">
    <location>
        <begin position="211"/>
        <end position="359"/>
    </location>
</feature>
<dbReference type="InterPro" id="IPR037185">
    <property type="entry name" value="EmrE-like"/>
</dbReference>
<feature type="transmembrane region" description="Helical" evidence="1">
    <location>
        <begin position="62"/>
        <end position="81"/>
    </location>
</feature>
<keyword evidence="1" id="KW-1133">Transmembrane helix</keyword>
<accession>A0A1E4TIB2</accession>
<feature type="non-terminal residue" evidence="3">
    <location>
        <position position="1"/>
    </location>
</feature>
<feature type="transmembrane region" description="Helical" evidence="1">
    <location>
        <begin position="286"/>
        <end position="308"/>
    </location>
</feature>
<keyword evidence="1" id="KW-0812">Transmembrane</keyword>
<dbReference type="PANTHER" id="PTHR19346">
    <property type="entry name" value="SUGAR PHOSPHATE TRANSPORTER DOMAIN-CONTAINING PROTEIN"/>
    <property type="match status" value="1"/>
</dbReference>
<gene>
    <name evidence="3" type="ORF">CANCADRAFT_12260</name>
</gene>